<dbReference type="Gene3D" id="3.40.50.300">
    <property type="entry name" value="P-loop containing nucleotide triphosphate hydrolases"/>
    <property type="match status" value="1"/>
</dbReference>
<dbReference type="InterPro" id="IPR021886">
    <property type="entry name" value="MgsA_C"/>
</dbReference>
<dbReference type="PANTHER" id="PTHR13779:SF7">
    <property type="entry name" value="ATPASE WRNIP1"/>
    <property type="match status" value="1"/>
</dbReference>
<dbReference type="InterPro" id="IPR008921">
    <property type="entry name" value="DNA_pol3_clamp-load_cplx_C"/>
</dbReference>
<protein>
    <recommendedName>
        <fullName evidence="2">Replication-associated recombination protein A</fullName>
    </recommendedName>
</protein>
<dbReference type="Gene3D" id="1.20.272.10">
    <property type="match status" value="1"/>
</dbReference>
<evidence type="ECO:0000256" key="4">
    <source>
        <dbReference type="ARBA" id="ARBA00022840"/>
    </source>
</evidence>
<dbReference type="Pfam" id="PF05496">
    <property type="entry name" value="RuvB_N"/>
    <property type="match status" value="1"/>
</dbReference>
<dbReference type="AlphaFoldDB" id="A0AAU8ABE2"/>
<keyword evidence="4" id="KW-0067">ATP-binding</keyword>
<dbReference type="GO" id="GO:0008047">
    <property type="term" value="F:enzyme activator activity"/>
    <property type="evidence" value="ECO:0007669"/>
    <property type="project" value="TreeGrafter"/>
</dbReference>
<dbReference type="InterPro" id="IPR032423">
    <property type="entry name" value="AAA_assoc_2"/>
</dbReference>
<dbReference type="GO" id="GO:0009378">
    <property type="term" value="F:four-way junction helicase activity"/>
    <property type="evidence" value="ECO:0007669"/>
    <property type="project" value="InterPro"/>
</dbReference>
<dbReference type="GO" id="GO:0003677">
    <property type="term" value="F:DNA binding"/>
    <property type="evidence" value="ECO:0007669"/>
    <property type="project" value="InterPro"/>
</dbReference>
<dbReference type="SMART" id="SM00382">
    <property type="entry name" value="AAA"/>
    <property type="match status" value="1"/>
</dbReference>
<dbReference type="EMBL" id="CP117826">
    <property type="protein sequence ID" value="XCC63563.1"/>
    <property type="molecule type" value="Genomic_DNA"/>
</dbReference>
<dbReference type="Gene3D" id="1.10.8.60">
    <property type="match status" value="1"/>
</dbReference>
<dbReference type="CDD" id="cd18139">
    <property type="entry name" value="HLD_clamp_RarA"/>
    <property type="match status" value="1"/>
</dbReference>
<dbReference type="CDD" id="cd00009">
    <property type="entry name" value="AAA"/>
    <property type="match status" value="1"/>
</dbReference>
<dbReference type="InterPro" id="IPR008824">
    <property type="entry name" value="RuvB-like_N"/>
</dbReference>
<dbReference type="GO" id="GO:0000731">
    <property type="term" value="P:DNA synthesis involved in DNA repair"/>
    <property type="evidence" value="ECO:0007669"/>
    <property type="project" value="TreeGrafter"/>
</dbReference>
<proteinExistence type="inferred from homology"/>
<dbReference type="SUPFAM" id="SSF52540">
    <property type="entry name" value="P-loop containing nucleoside triphosphate hydrolases"/>
    <property type="match status" value="1"/>
</dbReference>
<gene>
    <name evidence="6" type="ORF">PUP29_07430</name>
</gene>
<dbReference type="Pfam" id="PF12002">
    <property type="entry name" value="MgsA_C"/>
    <property type="match status" value="1"/>
</dbReference>
<dbReference type="GO" id="GO:0005524">
    <property type="term" value="F:ATP binding"/>
    <property type="evidence" value="ECO:0007669"/>
    <property type="project" value="UniProtKB-KW"/>
</dbReference>
<dbReference type="GO" id="GO:0017116">
    <property type="term" value="F:single-stranded DNA helicase activity"/>
    <property type="evidence" value="ECO:0007669"/>
    <property type="project" value="TreeGrafter"/>
</dbReference>
<evidence type="ECO:0000256" key="1">
    <source>
        <dbReference type="ARBA" id="ARBA00008959"/>
    </source>
</evidence>
<dbReference type="FunFam" id="1.20.272.10:FF:000001">
    <property type="entry name" value="Putative AAA family ATPase"/>
    <property type="match status" value="1"/>
</dbReference>
<evidence type="ECO:0000256" key="2">
    <source>
        <dbReference type="ARBA" id="ARBA00020776"/>
    </source>
</evidence>
<dbReference type="InterPro" id="IPR003593">
    <property type="entry name" value="AAA+_ATPase"/>
</dbReference>
<organism evidence="6">
    <name type="scientific">Christensenella massiliensis</name>
    <dbReference type="NCBI Taxonomy" id="1805714"/>
    <lineage>
        <taxon>Bacteria</taxon>
        <taxon>Bacillati</taxon>
        <taxon>Bacillota</taxon>
        <taxon>Clostridia</taxon>
        <taxon>Christensenellales</taxon>
        <taxon>Christensenellaceae</taxon>
        <taxon>Christensenella</taxon>
    </lineage>
</organism>
<evidence type="ECO:0000259" key="5">
    <source>
        <dbReference type="SMART" id="SM00382"/>
    </source>
</evidence>
<sequence length="431" mass="48389">MEKSAPLADRMRPRSLDEFLGQEHIVGKNTLLRRAIEADKLGSCIFWGPPGCGKSTLAAIVAHTTGSDFYKLNAVTSGVKDVREVIDKAENSLKLYGRESFLLLDECHRWSKSQSDSVLPAMESGVIKLIGSTTENPMAAMTSAIVSRCRLFEFYALGKEDIKKAIFRAVQDKERGFGNMDLMVDEAAAEHWASVSNGDVRSALNALELAVLTTKPDAKGRVHITLEIAEQSIQRRAVRMDDNEYYDMLSAFCKSLRGSDSDAALFWFARLIYAGVDPRVPVRRMIAHASEDVGLANPSVLNQCVAAMQALEFNGMPEARLNIAQAIIYLCESPKSNSVLLAVDAAAKAAREASRQDVPAYLQDANFEKAKHEKKSREYKYAHDYPRHYVEQQYLPDEMKGRVFYRPSMQGYEQKVHEYRRFIGKEKKREE</sequence>
<feature type="domain" description="AAA+ ATPase" evidence="5">
    <location>
        <begin position="40"/>
        <end position="157"/>
    </location>
</feature>
<dbReference type="GO" id="GO:0006310">
    <property type="term" value="P:DNA recombination"/>
    <property type="evidence" value="ECO:0007669"/>
    <property type="project" value="InterPro"/>
</dbReference>
<dbReference type="InterPro" id="IPR051314">
    <property type="entry name" value="AAA_ATPase_RarA/MGS1/WRNIP1"/>
</dbReference>
<comment type="similarity">
    <text evidence="1">Belongs to the AAA ATPase family. RarA/MGS1/WRNIP1 subfamily.</text>
</comment>
<name>A0AAU8ABE2_9FIRM</name>
<dbReference type="Gene3D" id="1.10.3710.10">
    <property type="entry name" value="DNA polymerase III clamp loader subunits, C-terminal domain"/>
    <property type="match status" value="1"/>
</dbReference>
<evidence type="ECO:0000313" key="6">
    <source>
        <dbReference type="EMBL" id="XCC63563.1"/>
    </source>
</evidence>
<dbReference type="FunFam" id="1.10.8.60:FF:000029">
    <property type="entry name" value="Replication-associated recombination protein A"/>
    <property type="match status" value="1"/>
</dbReference>
<reference evidence="6" key="1">
    <citation type="submission" date="2023-02" db="EMBL/GenBank/DDBJ databases">
        <title>Gut commensal Christensenella minuta modulates host metabolism via a new class of secondary bile acids.</title>
        <authorList>
            <person name="Liu C."/>
        </authorList>
    </citation>
    <scope>NUCLEOTIDE SEQUENCE</scope>
    <source>
        <strain evidence="6">CA70</strain>
    </source>
</reference>
<dbReference type="PANTHER" id="PTHR13779">
    <property type="entry name" value="WERNER HELICASE-INTERACTING PROTEIN 1 FAMILY MEMBER"/>
    <property type="match status" value="1"/>
</dbReference>
<evidence type="ECO:0000256" key="3">
    <source>
        <dbReference type="ARBA" id="ARBA00022741"/>
    </source>
</evidence>
<dbReference type="GO" id="GO:0006261">
    <property type="term" value="P:DNA-templated DNA replication"/>
    <property type="evidence" value="ECO:0007669"/>
    <property type="project" value="TreeGrafter"/>
</dbReference>
<dbReference type="Pfam" id="PF16193">
    <property type="entry name" value="AAA_assoc_2"/>
    <property type="match status" value="1"/>
</dbReference>
<accession>A0AAU8ABE2</accession>
<dbReference type="InterPro" id="IPR027417">
    <property type="entry name" value="P-loop_NTPase"/>
</dbReference>
<dbReference type="SUPFAM" id="SSF48019">
    <property type="entry name" value="post-AAA+ oligomerization domain-like"/>
    <property type="match status" value="1"/>
</dbReference>
<keyword evidence="3" id="KW-0547">Nucleotide-binding</keyword>